<proteinExistence type="predicted"/>
<evidence type="ECO:0000313" key="3">
    <source>
        <dbReference type="EMBL" id="GHC42666.1"/>
    </source>
</evidence>
<sequence>MTTIVKVIANHGWPVLVTPISLAGAAVAPPAQVEPGETRDFYAHSGQDLRIHEIQPNEAPAEAVTHTGLPVAGYRPQSADAVARANAIKQMEERALRLLDELKSDPAIDQRWLQIGRTSLEQGFMGVVRSIFKPGRVELAE</sequence>
<comment type="caution">
    <text evidence="3">The sequence shown here is derived from an EMBL/GenBank/DDBJ whole genome shotgun (WGS) entry which is preliminary data.</text>
</comment>
<evidence type="ECO:0000313" key="4">
    <source>
        <dbReference type="Proteomes" id="UP000658305"/>
    </source>
</evidence>
<dbReference type="InterPro" id="IPR056098">
    <property type="entry name" value="Acb2/Tad1_hairpin"/>
</dbReference>
<name>A0ABQ3FU35_9RHOB</name>
<feature type="domain" description="Acb2/Tad1 hairpin" evidence="2">
    <location>
        <begin position="72"/>
        <end position="132"/>
    </location>
</feature>
<evidence type="ECO:0000259" key="2">
    <source>
        <dbReference type="Pfam" id="PF24729"/>
    </source>
</evidence>
<keyword evidence="1" id="KW-0547">Nucleotide-binding</keyword>
<dbReference type="Proteomes" id="UP000658305">
    <property type="component" value="Unassembled WGS sequence"/>
</dbReference>
<gene>
    <name evidence="3" type="ORF">GCM10007291_50410</name>
</gene>
<dbReference type="RefSeq" id="WP_229825955.1">
    <property type="nucleotide sequence ID" value="NZ_BMYI01000067.1"/>
</dbReference>
<organism evidence="3 4">
    <name type="scientific">Gemmobacter nanjingensis</name>
    <dbReference type="NCBI Taxonomy" id="488454"/>
    <lineage>
        <taxon>Bacteria</taxon>
        <taxon>Pseudomonadati</taxon>
        <taxon>Pseudomonadota</taxon>
        <taxon>Alphaproteobacteria</taxon>
        <taxon>Rhodobacterales</taxon>
        <taxon>Paracoccaceae</taxon>
        <taxon>Gemmobacter</taxon>
    </lineage>
</organism>
<dbReference type="Pfam" id="PF24729">
    <property type="entry name" value="Acb2_Tad1_hairpin"/>
    <property type="match status" value="1"/>
</dbReference>
<accession>A0ABQ3FU35</accession>
<dbReference type="EMBL" id="BMYI01000067">
    <property type="protein sequence ID" value="GHC42666.1"/>
    <property type="molecule type" value="Genomic_DNA"/>
</dbReference>
<protein>
    <recommendedName>
        <fullName evidence="2">Acb2/Tad1 hairpin domain-containing protein</fullName>
    </recommendedName>
</protein>
<evidence type="ECO:0000256" key="1">
    <source>
        <dbReference type="ARBA" id="ARBA00022741"/>
    </source>
</evidence>
<reference evidence="4" key="1">
    <citation type="journal article" date="2019" name="Int. J. Syst. Evol. Microbiol.">
        <title>The Global Catalogue of Microorganisms (GCM) 10K type strain sequencing project: providing services to taxonomists for standard genome sequencing and annotation.</title>
        <authorList>
            <consortium name="The Broad Institute Genomics Platform"/>
            <consortium name="The Broad Institute Genome Sequencing Center for Infectious Disease"/>
            <person name="Wu L."/>
            <person name="Ma J."/>
        </authorList>
    </citation>
    <scope>NUCLEOTIDE SEQUENCE [LARGE SCALE GENOMIC DNA]</scope>
    <source>
        <strain evidence="4">KCTC 23298</strain>
    </source>
</reference>
<keyword evidence="4" id="KW-1185">Reference proteome</keyword>